<organism evidence="1 2">
    <name type="scientific">Nocardia jiangsuensis</name>
    <dbReference type="NCBI Taxonomy" id="1691563"/>
    <lineage>
        <taxon>Bacteria</taxon>
        <taxon>Bacillati</taxon>
        <taxon>Actinomycetota</taxon>
        <taxon>Actinomycetes</taxon>
        <taxon>Mycobacteriales</taxon>
        <taxon>Nocardiaceae</taxon>
        <taxon>Nocardia</taxon>
    </lineage>
</organism>
<dbReference type="Proteomes" id="UP001595696">
    <property type="component" value="Unassembled WGS sequence"/>
</dbReference>
<accession>A0ABV8DYL5</accession>
<reference evidence="2" key="1">
    <citation type="journal article" date="2019" name="Int. J. Syst. Evol. Microbiol.">
        <title>The Global Catalogue of Microorganisms (GCM) 10K type strain sequencing project: providing services to taxonomists for standard genome sequencing and annotation.</title>
        <authorList>
            <consortium name="The Broad Institute Genomics Platform"/>
            <consortium name="The Broad Institute Genome Sequencing Center for Infectious Disease"/>
            <person name="Wu L."/>
            <person name="Ma J."/>
        </authorList>
    </citation>
    <scope>NUCLEOTIDE SEQUENCE [LARGE SCALE GENOMIC DNA]</scope>
    <source>
        <strain evidence="2">CGMCC 4.7330</strain>
    </source>
</reference>
<evidence type="ECO:0000313" key="2">
    <source>
        <dbReference type="Proteomes" id="UP001595696"/>
    </source>
</evidence>
<keyword evidence="2" id="KW-1185">Reference proteome</keyword>
<dbReference type="RefSeq" id="WP_378614529.1">
    <property type="nucleotide sequence ID" value="NZ_JBHSAX010000017.1"/>
</dbReference>
<evidence type="ECO:0008006" key="3">
    <source>
        <dbReference type="Google" id="ProtNLM"/>
    </source>
</evidence>
<name>A0ABV8DYL5_9NOCA</name>
<comment type="caution">
    <text evidence="1">The sequence shown here is derived from an EMBL/GenBank/DDBJ whole genome shotgun (WGS) entry which is preliminary data.</text>
</comment>
<protein>
    <recommendedName>
        <fullName evidence="3">Addiction module component (TIGR02574 family)</fullName>
    </recommendedName>
</protein>
<gene>
    <name evidence="1" type="ORF">ACFO0B_22570</name>
</gene>
<sequence>MLVDMDELIRRQAIAEWDEELLKIQQRLGIASAEAPSGADVVREIRDDYDQRQGQFSRKP</sequence>
<evidence type="ECO:0000313" key="1">
    <source>
        <dbReference type="EMBL" id="MFC3964780.1"/>
    </source>
</evidence>
<proteinExistence type="predicted"/>
<dbReference type="EMBL" id="JBHSAX010000017">
    <property type="protein sequence ID" value="MFC3964780.1"/>
    <property type="molecule type" value="Genomic_DNA"/>
</dbReference>